<feature type="domain" description="SbsA Ig-like" evidence="2">
    <location>
        <begin position="91"/>
        <end position="197"/>
    </location>
</feature>
<comment type="caution">
    <text evidence="4">The sequence shown here is derived from an EMBL/GenBank/DDBJ whole genome shotgun (WGS) entry which is preliminary data.</text>
</comment>
<dbReference type="RefSeq" id="WP_155436059.1">
    <property type="nucleotide sequence ID" value="NZ_JBHLXK010000006.1"/>
</dbReference>
<dbReference type="Proteomes" id="UP000735592">
    <property type="component" value="Unassembled WGS sequence"/>
</dbReference>
<keyword evidence="5" id="KW-1185">Reference proteome</keyword>
<evidence type="ECO:0000313" key="5">
    <source>
        <dbReference type="Proteomes" id="UP000735592"/>
    </source>
</evidence>
<evidence type="ECO:0000256" key="1">
    <source>
        <dbReference type="ARBA" id="ARBA00022729"/>
    </source>
</evidence>
<evidence type="ECO:0000259" key="2">
    <source>
        <dbReference type="Pfam" id="PF13205"/>
    </source>
</evidence>
<dbReference type="InterPro" id="IPR038255">
    <property type="entry name" value="PBS_linker_sf"/>
</dbReference>
<dbReference type="InterPro" id="IPR025282">
    <property type="entry name" value="DUF4214"/>
</dbReference>
<feature type="domain" description="DUF4214" evidence="3">
    <location>
        <begin position="410"/>
        <end position="479"/>
    </location>
</feature>
<sequence length="495" mass="50791">MATILGTANNDSWTVVQAGTFTLDGLGGVDTLNLGTSKQSDYVIAQLSDGAVTVDSVSGASASLHAKLYNIEKLVFNTGRNSIDLSTYFGDTSAPTLLSSTPANGASKVAVSANLVLNFSENIKFGSGTIQLQTASGELVETYSAGSSAVSIAGSTVTINPSADLAPGSGYKLVIGAAALSDGAGNAFAGVTESFTTLAANHAPTGTVTISGTPQTGQTLTALTTVADADGLGLLNYQWLADGTTINGATTSTLQLGASQAGAAITVQLSYTDGAGYQEKLLSPASARVSGVYMGTSGNDVLTNSAGNDLIDGAAGVDKVVYHANRASYTLAATSTGYTLTDQTGAEGVDTLSNIERLQFADTMLALDVSGIGGQAYRLYQAAFNRTPDSGGLGFWIYQMDKGMSLNEVAGNFVTSKEFIDMYGSNLSNADFIDKLYHNVLHRAGEDGGVAYWLNYMNNAGGTQAQVLAYFGESLENVTTLAATIGQGFTYTPYG</sequence>
<name>A0ABW9SRA7_9BURK</name>
<reference evidence="4 5" key="1">
    <citation type="submission" date="2019-11" db="EMBL/GenBank/DDBJ databases">
        <title>Type strains purchased from KCTC, JCM and DSMZ.</title>
        <authorList>
            <person name="Lu H."/>
        </authorList>
    </citation>
    <scope>NUCLEOTIDE SEQUENCE [LARGE SCALE GENOMIC DNA]</scope>
    <source>
        <strain evidence="4 5">DSM 103461</strain>
    </source>
</reference>
<keyword evidence="1" id="KW-0732">Signal</keyword>
<dbReference type="Gene3D" id="1.10.3130.20">
    <property type="entry name" value="Phycobilisome linker domain"/>
    <property type="match status" value="1"/>
</dbReference>
<dbReference type="InterPro" id="IPR032812">
    <property type="entry name" value="SbsA_Ig"/>
</dbReference>
<evidence type="ECO:0000313" key="4">
    <source>
        <dbReference type="EMBL" id="MTW34698.1"/>
    </source>
</evidence>
<dbReference type="InterPro" id="IPR014755">
    <property type="entry name" value="Cu-Rt/internalin_Ig-like"/>
</dbReference>
<accession>A0ABW9SRA7</accession>
<organism evidence="4 5">
    <name type="scientific">Pseudoduganella danionis</name>
    <dbReference type="NCBI Taxonomy" id="1890295"/>
    <lineage>
        <taxon>Bacteria</taxon>
        <taxon>Pseudomonadati</taxon>
        <taxon>Pseudomonadota</taxon>
        <taxon>Betaproteobacteria</taxon>
        <taxon>Burkholderiales</taxon>
        <taxon>Oxalobacteraceae</taxon>
        <taxon>Telluria group</taxon>
        <taxon>Pseudoduganella</taxon>
    </lineage>
</organism>
<dbReference type="Pfam" id="PF13946">
    <property type="entry name" value="DUF4214"/>
    <property type="match status" value="1"/>
</dbReference>
<dbReference type="EMBL" id="WNKW01000005">
    <property type="protein sequence ID" value="MTW34698.1"/>
    <property type="molecule type" value="Genomic_DNA"/>
</dbReference>
<proteinExistence type="predicted"/>
<gene>
    <name evidence="4" type="ORF">GM655_17985</name>
</gene>
<dbReference type="Gene3D" id="2.60.40.1220">
    <property type="match status" value="1"/>
</dbReference>
<protein>
    <submittedName>
        <fullName evidence="4">DUF4214 domain-containing protein</fullName>
    </submittedName>
</protein>
<dbReference type="SUPFAM" id="SSF51120">
    <property type="entry name" value="beta-Roll"/>
    <property type="match status" value="1"/>
</dbReference>
<evidence type="ECO:0000259" key="3">
    <source>
        <dbReference type="Pfam" id="PF13946"/>
    </source>
</evidence>
<dbReference type="Pfam" id="PF13205">
    <property type="entry name" value="Big_5"/>
    <property type="match status" value="1"/>
</dbReference>
<dbReference type="Gene3D" id="2.60.40.2700">
    <property type="match status" value="1"/>
</dbReference>
<dbReference type="InterPro" id="IPR011049">
    <property type="entry name" value="Serralysin-like_metalloprot_C"/>
</dbReference>